<dbReference type="InterPro" id="IPR023591">
    <property type="entry name" value="Ribosomal_uS2_flav_dom_sf"/>
</dbReference>
<dbReference type="Gene3D" id="3.40.50.10490">
    <property type="entry name" value="Glucose-6-phosphate isomerase like protein, domain 1"/>
    <property type="match status" value="1"/>
</dbReference>
<dbReference type="NCBIfam" id="TIGR01011">
    <property type="entry name" value="rpsB_bact"/>
    <property type="match status" value="1"/>
</dbReference>
<dbReference type="GO" id="GO:0006412">
    <property type="term" value="P:translation"/>
    <property type="evidence" value="ECO:0007669"/>
    <property type="project" value="InterPro"/>
</dbReference>
<dbReference type="InterPro" id="IPR018130">
    <property type="entry name" value="Ribosomal_uS2_CS"/>
</dbReference>
<feature type="non-terminal residue" evidence="4">
    <location>
        <position position="126"/>
    </location>
</feature>
<evidence type="ECO:0000256" key="2">
    <source>
        <dbReference type="ARBA" id="ARBA00022980"/>
    </source>
</evidence>
<organism evidence="4">
    <name type="scientific">marine sediment metagenome</name>
    <dbReference type="NCBI Taxonomy" id="412755"/>
    <lineage>
        <taxon>unclassified sequences</taxon>
        <taxon>metagenomes</taxon>
        <taxon>ecological metagenomes</taxon>
    </lineage>
</organism>
<keyword evidence="2" id="KW-0689">Ribosomal protein</keyword>
<accession>X1EGY5</accession>
<dbReference type="PANTHER" id="PTHR12534">
    <property type="entry name" value="30S RIBOSOMAL PROTEIN S2 PROKARYOTIC AND ORGANELLAR"/>
    <property type="match status" value="1"/>
</dbReference>
<dbReference type="PANTHER" id="PTHR12534:SF0">
    <property type="entry name" value="SMALL RIBOSOMAL SUBUNIT PROTEIN US2M"/>
    <property type="match status" value="1"/>
</dbReference>
<dbReference type="PRINTS" id="PR00395">
    <property type="entry name" value="RIBOSOMALS2"/>
</dbReference>
<dbReference type="InterPro" id="IPR005706">
    <property type="entry name" value="Ribosomal_uS2_bac/mit/plastid"/>
</dbReference>
<reference evidence="4" key="1">
    <citation type="journal article" date="2014" name="Front. Microbiol.">
        <title>High frequency of phylogenetically diverse reductive dehalogenase-homologous genes in deep subseafloor sedimentary metagenomes.</title>
        <authorList>
            <person name="Kawai M."/>
            <person name="Futagami T."/>
            <person name="Toyoda A."/>
            <person name="Takaki Y."/>
            <person name="Nishi S."/>
            <person name="Hori S."/>
            <person name="Arai W."/>
            <person name="Tsubouchi T."/>
            <person name="Morono Y."/>
            <person name="Uchiyama I."/>
            <person name="Ito T."/>
            <person name="Fujiyama A."/>
            <person name="Inagaki F."/>
            <person name="Takami H."/>
        </authorList>
    </citation>
    <scope>NUCLEOTIDE SEQUENCE</scope>
    <source>
        <strain evidence="4">Expedition CK06-06</strain>
    </source>
</reference>
<name>X1EGY5_9ZZZZ</name>
<sequence>MPDSVTIKQLLEAGAHFGHQTSRWHPRMKNYIFTKRNGIHIIDLEQTISLLDKAFDFVQQTVAEGGKILFVSTKKQAQDIIEEEAKRCDMYYVNQRWIGGVLTNFATIQARIDHLVRLEDQQARGD</sequence>
<comment type="caution">
    <text evidence="4">The sequence shown here is derived from an EMBL/GenBank/DDBJ whole genome shotgun (WGS) entry which is preliminary data.</text>
</comment>
<evidence type="ECO:0000313" key="4">
    <source>
        <dbReference type="EMBL" id="GAH07908.1"/>
    </source>
</evidence>
<dbReference type="HAMAP" id="MF_00291_B">
    <property type="entry name" value="Ribosomal_uS2_B"/>
    <property type="match status" value="1"/>
</dbReference>
<proteinExistence type="inferred from homology"/>
<dbReference type="InterPro" id="IPR001865">
    <property type="entry name" value="Ribosomal_uS2"/>
</dbReference>
<dbReference type="EMBL" id="BART01030847">
    <property type="protein sequence ID" value="GAH07908.1"/>
    <property type="molecule type" value="Genomic_DNA"/>
</dbReference>
<dbReference type="SUPFAM" id="SSF52313">
    <property type="entry name" value="Ribosomal protein S2"/>
    <property type="match status" value="1"/>
</dbReference>
<evidence type="ECO:0000256" key="3">
    <source>
        <dbReference type="ARBA" id="ARBA00023274"/>
    </source>
</evidence>
<dbReference type="AlphaFoldDB" id="X1EGY5"/>
<evidence type="ECO:0000256" key="1">
    <source>
        <dbReference type="ARBA" id="ARBA00006242"/>
    </source>
</evidence>
<evidence type="ECO:0008006" key="5">
    <source>
        <dbReference type="Google" id="ProtNLM"/>
    </source>
</evidence>
<dbReference type="GO" id="GO:0022627">
    <property type="term" value="C:cytosolic small ribosomal subunit"/>
    <property type="evidence" value="ECO:0007669"/>
    <property type="project" value="TreeGrafter"/>
</dbReference>
<keyword evidence="3" id="KW-0687">Ribonucleoprotein</keyword>
<dbReference type="Pfam" id="PF00318">
    <property type="entry name" value="Ribosomal_S2"/>
    <property type="match status" value="1"/>
</dbReference>
<comment type="similarity">
    <text evidence="1">Belongs to the universal ribosomal protein uS2 family.</text>
</comment>
<dbReference type="Gene3D" id="1.10.287.610">
    <property type="entry name" value="Helix hairpin bin"/>
    <property type="match status" value="1"/>
</dbReference>
<protein>
    <recommendedName>
        <fullName evidence="5">30S ribosomal protein S2</fullName>
    </recommendedName>
</protein>
<dbReference type="PROSITE" id="PS00962">
    <property type="entry name" value="RIBOSOMAL_S2_1"/>
    <property type="match status" value="1"/>
</dbReference>
<dbReference type="GO" id="GO:0003735">
    <property type="term" value="F:structural constituent of ribosome"/>
    <property type="evidence" value="ECO:0007669"/>
    <property type="project" value="InterPro"/>
</dbReference>
<dbReference type="CDD" id="cd01425">
    <property type="entry name" value="RPS2"/>
    <property type="match status" value="1"/>
</dbReference>
<gene>
    <name evidence="4" type="ORF">S01H4_53731</name>
</gene>